<dbReference type="OrthoDB" id="6103450at2"/>
<proteinExistence type="predicted"/>
<accession>A0A066UPE1</accession>
<dbReference type="PANTHER" id="PTHR37829:SF3">
    <property type="entry name" value="PROTEIN JAYE-RELATED"/>
    <property type="match status" value="1"/>
</dbReference>
<evidence type="ECO:0000313" key="2">
    <source>
        <dbReference type="EMBL" id="KDN27727.1"/>
    </source>
</evidence>
<name>A0A066UPE1_9VIBR</name>
<organism evidence="2 3">
    <name type="scientific">Vibrio fortis</name>
    <dbReference type="NCBI Taxonomy" id="212667"/>
    <lineage>
        <taxon>Bacteria</taxon>
        <taxon>Pseudomonadati</taxon>
        <taxon>Pseudomonadota</taxon>
        <taxon>Gammaproteobacteria</taxon>
        <taxon>Vibrionales</taxon>
        <taxon>Vibrionaceae</taxon>
        <taxon>Vibrio</taxon>
    </lineage>
</organism>
<sequence length="395" mass="44031">MSDIPKPDYAELVKQSGIPTDAASWKKVLKEEMEKEECIISNDSLFSPFWRLIESAVVQVTLWLINTLLVGYVLPNMFVATAVDQWLDLLAWQCKLTRKEATKAKGLIAFQRAAAKGPALVIPKDTWIQTEPINGNIYRVRVLADTTLPENETMVMVDVDAESEGAAYNLGEGYYHILPTAIPGIAAATNPAEWLTAAGADKESNDELRLRIRNQWSAVAKWHIDAAYRSLLTSRAGINEDNVYFEHNAPRGPGTANAYILLDTGEPSPEMLTDLNTYIRNQGQHGHGDDLQVMAMPETQADIVCHVWPLRSLTMDERTQLKAAVEKFIGAAFRENTDYSPTVTNPVLRFSFSKLGQELHGQFAQIESLEFDNADIINNLTVPRIQTLEVSIENT</sequence>
<evidence type="ECO:0000313" key="3">
    <source>
        <dbReference type="Proteomes" id="UP000027219"/>
    </source>
</evidence>
<gene>
    <name evidence="2" type="ORF">VFDL14_01730</name>
</gene>
<protein>
    <recommendedName>
        <fullName evidence="1">Baseplate protein J-like barrel domain-containing protein</fullName>
    </recommendedName>
</protein>
<dbReference type="PANTHER" id="PTHR37829">
    <property type="entry name" value="PHAGE-LIKE ELEMENT PBSX PROTEIN XKDT"/>
    <property type="match status" value="1"/>
</dbReference>
<dbReference type="Pfam" id="PF04865">
    <property type="entry name" value="Baseplate_J"/>
    <property type="match status" value="1"/>
</dbReference>
<feature type="domain" description="Baseplate protein J-like barrel" evidence="1">
    <location>
        <begin position="116"/>
        <end position="196"/>
    </location>
</feature>
<dbReference type="RefSeq" id="WP_032551944.1">
    <property type="nucleotide sequence ID" value="NZ_JFFR01000025.1"/>
</dbReference>
<dbReference type="InterPro" id="IPR052399">
    <property type="entry name" value="Phage_Baseplate_Assmbl_Protein"/>
</dbReference>
<dbReference type="EMBL" id="JFFR01000025">
    <property type="protein sequence ID" value="KDN27727.1"/>
    <property type="molecule type" value="Genomic_DNA"/>
</dbReference>
<evidence type="ECO:0000259" key="1">
    <source>
        <dbReference type="Pfam" id="PF04865"/>
    </source>
</evidence>
<dbReference type="Proteomes" id="UP000027219">
    <property type="component" value="Unassembled WGS sequence"/>
</dbReference>
<dbReference type="STRING" id="212667.VFDL14_01730"/>
<comment type="caution">
    <text evidence="2">The sequence shown here is derived from an EMBL/GenBank/DDBJ whole genome shotgun (WGS) entry which is preliminary data.</text>
</comment>
<keyword evidence="3" id="KW-1185">Reference proteome</keyword>
<dbReference type="AlphaFoldDB" id="A0A066UPE1"/>
<dbReference type="InterPro" id="IPR006949">
    <property type="entry name" value="Barrel_Baseplate_J-like"/>
</dbReference>
<reference evidence="2 3" key="1">
    <citation type="submission" date="2014-02" db="EMBL/GenBank/DDBJ databases">
        <title>Vibrio fortis Dalian14 Genome Sequencing.</title>
        <authorList>
            <person name="Wang Y."/>
            <person name="Song L."/>
            <person name="Liu G."/>
            <person name="Ding J."/>
        </authorList>
    </citation>
    <scope>NUCLEOTIDE SEQUENCE [LARGE SCALE GENOMIC DNA]</scope>
    <source>
        <strain evidence="2 3">Dalian14</strain>
    </source>
</reference>